<dbReference type="SUPFAM" id="SSF56672">
    <property type="entry name" value="DNA/RNA polymerases"/>
    <property type="match status" value="1"/>
</dbReference>
<reference evidence="2 3" key="1">
    <citation type="journal article" date="2016" name="Sci. Rep.">
        <title>The Dendrobium catenatum Lindl. genome sequence provides insights into polysaccharide synthase, floral development and adaptive evolution.</title>
        <authorList>
            <person name="Zhang G.Q."/>
            <person name="Xu Q."/>
            <person name="Bian C."/>
            <person name="Tsai W.C."/>
            <person name="Yeh C.M."/>
            <person name="Liu K.W."/>
            <person name="Yoshida K."/>
            <person name="Zhang L.S."/>
            <person name="Chang S.B."/>
            <person name="Chen F."/>
            <person name="Shi Y."/>
            <person name="Su Y.Y."/>
            <person name="Zhang Y.Q."/>
            <person name="Chen L.J."/>
            <person name="Yin Y."/>
            <person name="Lin M."/>
            <person name="Huang H."/>
            <person name="Deng H."/>
            <person name="Wang Z.W."/>
            <person name="Zhu S.L."/>
            <person name="Zhao X."/>
            <person name="Deng C."/>
            <person name="Niu S.C."/>
            <person name="Huang J."/>
            <person name="Wang M."/>
            <person name="Liu G.H."/>
            <person name="Yang H.J."/>
            <person name="Xiao X.J."/>
            <person name="Hsiao Y.Y."/>
            <person name="Wu W.L."/>
            <person name="Chen Y.Y."/>
            <person name="Mitsuda N."/>
            <person name="Ohme-Takagi M."/>
            <person name="Luo Y.B."/>
            <person name="Van de Peer Y."/>
            <person name="Liu Z.J."/>
        </authorList>
    </citation>
    <scope>NUCLEOTIDE SEQUENCE [LARGE SCALE GENOMIC DNA]</scope>
    <source>
        <tissue evidence="2">The whole plant</tissue>
    </source>
</reference>
<dbReference type="PANTHER" id="PTHR33116">
    <property type="entry name" value="REVERSE TRANSCRIPTASE ZINC-BINDING DOMAIN-CONTAINING PROTEIN-RELATED-RELATED"/>
    <property type="match status" value="1"/>
</dbReference>
<accession>A0A2I0X6H6</accession>
<protein>
    <submittedName>
        <fullName evidence="2">Ribonuclease H protein</fullName>
    </submittedName>
</protein>
<organism evidence="2 3">
    <name type="scientific">Dendrobium catenatum</name>
    <dbReference type="NCBI Taxonomy" id="906689"/>
    <lineage>
        <taxon>Eukaryota</taxon>
        <taxon>Viridiplantae</taxon>
        <taxon>Streptophyta</taxon>
        <taxon>Embryophyta</taxon>
        <taxon>Tracheophyta</taxon>
        <taxon>Spermatophyta</taxon>
        <taxon>Magnoliopsida</taxon>
        <taxon>Liliopsida</taxon>
        <taxon>Asparagales</taxon>
        <taxon>Orchidaceae</taxon>
        <taxon>Epidendroideae</taxon>
        <taxon>Malaxideae</taxon>
        <taxon>Dendrobiinae</taxon>
        <taxon>Dendrobium</taxon>
    </lineage>
</organism>
<dbReference type="PROSITE" id="PS50878">
    <property type="entry name" value="RT_POL"/>
    <property type="match status" value="1"/>
</dbReference>
<name>A0A2I0X6H6_9ASPA</name>
<gene>
    <name evidence="2" type="ORF">MA16_Dca020672</name>
</gene>
<dbReference type="InterPro" id="IPR000477">
    <property type="entry name" value="RT_dom"/>
</dbReference>
<dbReference type="STRING" id="906689.A0A2I0X6H6"/>
<reference evidence="2 3" key="2">
    <citation type="journal article" date="2017" name="Nature">
        <title>The Apostasia genome and the evolution of orchids.</title>
        <authorList>
            <person name="Zhang G.Q."/>
            <person name="Liu K.W."/>
            <person name="Li Z."/>
            <person name="Lohaus R."/>
            <person name="Hsiao Y.Y."/>
            <person name="Niu S.C."/>
            <person name="Wang J.Y."/>
            <person name="Lin Y.C."/>
            <person name="Xu Q."/>
            <person name="Chen L.J."/>
            <person name="Yoshida K."/>
            <person name="Fujiwara S."/>
            <person name="Wang Z.W."/>
            <person name="Zhang Y.Q."/>
            <person name="Mitsuda N."/>
            <person name="Wang M."/>
            <person name="Liu G.H."/>
            <person name="Pecoraro L."/>
            <person name="Huang H.X."/>
            <person name="Xiao X.J."/>
            <person name="Lin M."/>
            <person name="Wu X.Y."/>
            <person name="Wu W.L."/>
            <person name="Chen Y.Y."/>
            <person name="Chang S.B."/>
            <person name="Sakamoto S."/>
            <person name="Ohme-Takagi M."/>
            <person name="Yagi M."/>
            <person name="Zeng S.J."/>
            <person name="Shen C.Y."/>
            <person name="Yeh C.M."/>
            <person name="Luo Y.B."/>
            <person name="Tsai W.C."/>
            <person name="Van de Peer Y."/>
            <person name="Liu Z.J."/>
        </authorList>
    </citation>
    <scope>NUCLEOTIDE SEQUENCE [LARGE SCALE GENOMIC DNA]</scope>
    <source>
        <tissue evidence="2">The whole plant</tissue>
    </source>
</reference>
<dbReference type="PANTHER" id="PTHR33116:SF86">
    <property type="entry name" value="REVERSE TRANSCRIPTASE DOMAIN-CONTAINING PROTEIN"/>
    <property type="match status" value="1"/>
</dbReference>
<feature type="domain" description="Reverse transcriptase" evidence="1">
    <location>
        <begin position="1"/>
        <end position="226"/>
    </location>
</feature>
<dbReference type="Pfam" id="PF00078">
    <property type="entry name" value="RVT_1"/>
    <property type="match status" value="1"/>
</dbReference>
<dbReference type="InterPro" id="IPR043502">
    <property type="entry name" value="DNA/RNA_pol_sf"/>
</dbReference>
<evidence type="ECO:0000313" key="3">
    <source>
        <dbReference type="Proteomes" id="UP000233837"/>
    </source>
</evidence>
<evidence type="ECO:0000259" key="1">
    <source>
        <dbReference type="PROSITE" id="PS50878"/>
    </source>
</evidence>
<dbReference type="CDD" id="cd01650">
    <property type="entry name" value="RT_nLTR_like"/>
    <property type="match status" value="1"/>
</dbReference>
<dbReference type="EMBL" id="KZ502100">
    <property type="protein sequence ID" value="PKU83519.1"/>
    <property type="molecule type" value="Genomic_DNA"/>
</dbReference>
<proteinExistence type="predicted"/>
<dbReference type="Proteomes" id="UP000233837">
    <property type="component" value="Unassembled WGS sequence"/>
</dbReference>
<dbReference type="AlphaFoldDB" id="A0A2I0X6H6"/>
<evidence type="ECO:0000313" key="2">
    <source>
        <dbReference type="EMBL" id="PKU83519.1"/>
    </source>
</evidence>
<sequence length="347" mass="39952">MKNFIGNCIIEEQASFLHGRSMSDHVLLAHEVFHKMKISKRKKGFLAVKLDMEQAYDSMCWETLFQALNMFGFPMKLTMIIMECIRNAIFAFILNGKNSKWIITENGFRQGCPLSPFLYVICSQLLSLAIAQRGQDLGIQVYCRANKISHLLFADDVLLFSKATKQLSVKMNKIVRDFCSWTGLRINVSKSQILFSKGMNRVDRIHVLKILKFKLVDEFQYLGIKLMLRRPLKADFKFLLDSILMKLNSWGSKCLSLAGRMTLAKSSLLTLPNFISTHSLVPKKILYEIDKCCRNFIWHKRDGKKGMHFIAWKTLCKPKAQGGLNFHSAISRSDPLTARLTWRLIQN</sequence>
<keyword evidence="3" id="KW-1185">Reference proteome</keyword>